<dbReference type="eggNOG" id="COG0531">
    <property type="taxonomic scope" value="Bacteria"/>
</dbReference>
<feature type="transmembrane region" description="Helical" evidence="6">
    <location>
        <begin position="356"/>
        <end position="376"/>
    </location>
</feature>
<dbReference type="InterPro" id="IPR002293">
    <property type="entry name" value="AA/rel_permease1"/>
</dbReference>
<dbReference type="STRING" id="1079994.SAMN04488565_1700"/>
<evidence type="ECO:0000256" key="1">
    <source>
        <dbReference type="ARBA" id="ARBA00004651"/>
    </source>
</evidence>
<feature type="transmembrane region" description="Helical" evidence="6">
    <location>
        <begin position="36"/>
        <end position="57"/>
    </location>
</feature>
<evidence type="ECO:0000256" key="3">
    <source>
        <dbReference type="ARBA" id="ARBA00022692"/>
    </source>
</evidence>
<evidence type="ECO:0000256" key="2">
    <source>
        <dbReference type="ARBA" id="ARBA00022475"/>
    </source>
</evidence>
<feature type="transmembrane region" description="Helical" evidence="6">
    <location>
        <begin position="415"/>
        <end position="434"/>
    </location>
</feature>
<accession>A0A1H0ZF53</accession>
<keyword evidence="4 6" id="KW-1133">Transmembrane helix</keyword>
<feature type="transmembrane region" description="Helical" evidence="6">
    <location>
        <begin position="78"/>
        <end position="98"/>
    </location>
</feature>
<dbReference type="PANTHER" id="PTHR42770:SF7">
    <property type="entry name" value="MEMBRANE PROTEIN"/>
    <property type="match status" value="1"/>
</dbReference>
<feature type="transmembrane region" description="Helical" evidence="6">
    <location>
        <begin position="267"/>
        <end position="294"/>
    </location>
</feature>
<dbReference type="Pfam" id="PF13520">
    <property type="entry name" value="AA_permease_2"/>
    <property type="match status" value="1"/>
</dbReference>
<dbReference type="InterPro" id="IPR050367">
    <property type="entry name" value="APC_superfamily"/>
</dbReference>
<evidence type="ECO:0000256" key="6">
    <source>
        <dbReference type="SAM" id="Phobius"/>
    </source>
</evidence>
<dbReference type="Proteomes" id="UP000182690">
    <property type="component" value="Unassembled WGS sequence"/>
</dbReference>
<keyword evidence="3 6" id="KW-0812">Transmembrane</keyword>
<feature type="transmembrane region" description="Helical" evidence="6">
    <location>
        <begin position="383"/>
        <end position="403"/>
    </location>
</feature>
<feature type="transmembrane region" description="Helical" evidence="6">
    <location>
        <begin position="150"/>
        <end position="170"/>
    </location>
</feature>
<reference evidence="7 8" key="1">
    <citation type="submission" date="2016-10" db="EMBL/GenBank/DDBJ databases">
        <authorList>
            <person name="de Groot N.N."/>
        </authorList>
    </citation>
    <scope>NUCLEOTIDE SEQUENCE [LARGE SCALE GENOMIC DNA]</scope>
    <source>
        <strain evidence="7 8">DSM 22788</strain>
    </source>
</reference>
<name>A0A1H0ZF53_9MICO</name>
<dbReference type="EMBL" id="FNKB01000001">
    <property type="protein sequence ID" value="SDQ26002.1"/>
    <property type="molecule type" value="Genomic_DNA"/>
</dbReference>
<feature type="transmembrane region" description="Helical" evidence="6">
    <location>
        <begin position="118"/>
        <end position="138"/>
    </location>
</feature>
<feature type="transmembrane region" description="Helical" evidence="6">
    <location>
        <begin position="185"/>
        <end position="204"/>
    </location>
</feature>
<feature type="transmembrane region" description="Helical" evidence="6">
    <location>
        <begin position="324"/>
        <end position="344"/>
    </location>
</feature>
<dbReference type="AlphaFoldDB" id="A0A1H0ZF53"/>
<evidence type="ECO:0000256" key="4">
    <source>
        <dbReference type="ARBA" id="ARBA00022989"/>
    </source>
</evidence>
<comment type="subcellular location">
    <subcellularLocation>
        <location evidence="1">Cell membrane</location>
        <topology evidence="1">Multi-pass membrane protein</topology>
    </subcellularLocation>
</comment>
<feature type="transmembrane region" description="Helical" evidence="6">
    <location>
        <begin position="225"/>
        <end position="247"/>
    </location>
</feature>
<organism evidence="7 8">
    <name type="scientific">Leucobacter chromiiresistens</name>
    <dbReference type="NCBI Taxonomy" id="1079994"/>
    <lineage>
        <taxon>Bacteria</taxon>
        <taxon>Bacillati</taxon>
        <taxon>Actinomycetota</taxon>
        <taxon>Actinomycetes</taxon>
        <taxon>Micrococcales</taxon>
        <taxon>Microbacteriaceae</taxon>
        <taxon>Leucobacter</taxon>
    </lineage>
</organism>
<dbReference type="Gene3D" id="1.20.1740.10">
    <property type="entry name" value="Amino acid/polyamine transporter I"/>
    <property type="match status" value="1"/>
</dbReference>
<proteinExistence type="predicted"/>
<evidence type="ECO:0000313" key="7">
    <source>
        <dbReference type="EMBL" id="SDQ26002.1"/>
    </source>
</evidence>
<evidence type="ECO:0000313" key="8">
    <source>
        <dbReference type="Proteomes" id="UP000182690"/>
    </source>
</evidence>
<dbReference type="GO" id="GO:0005886">
    <property type="term" value="C:plasma membrane"/>
    <property type="evidence" value="ECO:0007669"/>
    <property type="project" value="UniProtKB-SubCell"/>
</dbReference>
<keyword evidence="5 6" id="KW-0472">Membrane</keyword>
<protein>
    <submittedName>
        <fullName evidence="7">Amino acid transporter</fullName>
    </submittedName>
</protein>
<dbReference type="PIRSF" id="PIRSF006060">
    <property type="entry name" value="AA_transporter"/>
    <property type="match status" value="1"/>
</dbReference>
<sequence length="457" mass="47737">MSGPELAAQAIASIAPSAVIAFTAASIYLGAGNGTVFAFLLATIVILCVGYIVSMFARQHASAGSLYTYVAKGLGPTGAFAAGVALLIGSWGIAAGSLGGAISYTSDLLGIFGVPASGTVWLVVLAVVIGGLATFFTIRGIRISARVSLVLELVSVAIILVLLVAALVWLGPEAWDPGQFSFEGVPFQGVAAGMVLGILGFVGFSSADALGREARNPHTAIPRAIMWSAVAVGVLYVFAAYTQIAVLGDELGEVASPLQAIDERIGMPAWFAPLLVFGVAASFFAVVVAPLNVVGRIVYVMGKEGVVPERFGRTHATHLTPHRVLLVAGPAAIALDVVLIVAGTHPMDIVVWVDTYATYGYMVAYALVAVAGIAYTRRNGMRSGAITIAAVVAVLAMAYVFFANVWPVPAFPINILPYLFAATMLIAFLRFWWLRAKRPEVLQRIGNTHTDMLEGVG</sequence>
<evidence type="ECO:0000256" key="5">
    <source>
        <dbReference type="ARBA" id="ARBA00023136"/>
    </source>
</evidence>
<dbReference type="PANTHER" id="PTHR42770">
    <property type="entry name" value="AMINO ACID TRANSPORTER-RELATED"/>
    <property type="match status" value="1"/>
</dbReference>
<keyword evidence="2" id="KW-1003">Cell membrane</keyword>
<dbReference type="GO" id="GO:0022857">
    <property type="term" value="F:transmembrane transporter activity"/>
    <property type="evidence" value="ECO:0007669"/>
    <property type="project" value="InterPro"/>
</dbReference>
<gene>
    <name evidence="7" type="ORF">SAMN04488565_1700</name>
</gene>
<feature type="transmembrane region" description="Helical" evidence="6">
    <location>
        <begin position="7"/>
        <end position="30"/>
    </location>
</feature>